<keyword evidence="3" id="KW-0378">Hydrolase</keyword>
<dbReference type="Proteomes" id="UP001217741">
    <property type="component" value="Unassembled WGS sequence"/>
</dbReference>
<dbReference type="GO" id="GO:0046872">
    <property type="term" value="F:metal ion binding"/>
    <property type="evidence" value="ECO:0007669"/>
    <property type="project" value="UniProtKB-KW"/>
</dbReference>
<dbReference type="SUPFAM" id="SSF102712">
    <property type="entry name" value="JAB1/MPN domain"/>
    <property type="match status" value="1"/>
</dbReference>
<dbReference type="InterPro" id="IPR025657">
    <property type="entry name" value="RadC_JAB"/>
</dbReference>
<evidence type="ECO:0000313" key="8">
    <source>
        <dbReference type="EMBL" id="OUM33706.1"/>
    </source>
</evidence>
<sequence length="165" mass="18313">MRLHKLKASESTGTYLVESPVTETDILLMARQLANLRLRRGRALTSPKEVFSHLQALLGDYEHEVFALLLLDSRHRVIVFHELFRGTLDSASVYPREVVKAALEHNAAATVLVHNYPSGDPEPSQSDLTLTHKLQEALNLVGARTLDHIVVGHEGCVSLAEQGYL</sequence>
<dbReference type="CDD" id="cd08071">
    <property type="entry name" value="MPN_DUF2466"/>
    <property type="match status" value="1"/>
</dbReference>
<dbReference type="InterPro" id="IPR037518">
    <property type="entry name" value="MPN"/>
</dbReference>
<dbReference type="RefSeq" id="WP_024947379.1">
    <property type="nucleotide sequence ID" value="NZ_JARJLN010000163.1"/>
</dbReference>
<comment type="caution">
    <text evidence="8">The sequence shown here is derived from an EMBL/GenBank/DDBJ whole genome shotgun (WGS) entry which is preliminary data.</text>
</comment>
<keyword evidence="2" id="KW-0479">Metal-binding</keyword>
<feature type="domain" description="MPN" evidence="6">
    <location>
        <begin position="43"/>
        <end position="165"/>
    </location>
</feature>
<dbReference type="NCBIfam" id="TIGR00608">
    <property type="entry name" value="radc"/>
    <property type="match status" value="1"/>
</dbReference>
<name>A0A0P7D6A7_PSEPU</name>
<dbReference type="OrthoDB" id="9804482at2"/>
<evidence type="ECO:0000256" key="1">
    <source>
        <dbReference type="ARBA" id="ARBA00022670"/>
    </source>
</evidence>
<dbReference type="InterPro" id="IPR001405">
    <property type="entry name" value="UPF0758"/>
</dbReference>
<reference evidence="8 9" key="1">
    <citation type="submission" date="2017-05" db="EMBL/GenBank/DDBJ databases">
        <title>Whole genome sequence of Pseudomonas putida isolate 1312 commercialized as a biostimulant.</title>
        <authorList>
            <person name="Crovadore J."/>
            <person name="Blanc P."/>
            <person name="Chablais R."/>
            <person name="Cochard B."/>
            <person name="Grizard D."/>
            <person name="Lefort F."/>
        </authorList>
    </citation>
    <scope>NUCLEOTIDE SEQUENCE [LARGE SCALE GENOMIC DNA]</scope>
    <source>
        <strain evidence="8 9">1312</strain>
    </source>
</reference>
<evidence type="ECO:0000313" key="7">
    <source>
        <dbReference type="EMBL" id="MDF3870589.1"/>
    </source>
</evidence>
<evidence type="ECO:0000256" key="3">
    <source>
        <dbReference type="ARBA" id="ARBA00022801"/>
    </source>
</evidence>
<evidence type="ECO:0000259" key="6">
    <source>
        <dbReference type="PROSITE" id="PS50249"/>
    </source>
</evidence>
<dbReference type="GO" id="GO:0006508">
    <property type="term" value="P:proteolysis"/>
    <property type="evidence" value="ECO:0007669"/>
    <property type="project" value="UniProtKB-KW"/>
</dbReference>
<reference evidence="7" key="2">
    <citation type="submission" date="2023-03" db="EMBL/GenBank/DDBJ databases">
        <title>Draft assemblies of triclosan tolerant bacteria isolated from returned activated sludge.</title>
        <authorList>
            <person name="Van Hamelsveld S."/>
        </authorList>
    </citation>
    <scope>NUCLEOTIDE SEQUENCE</scope>
    <source>
        <strain evidence="7">GW210012_S60</strain>
    </source>
</reference>
<proteinExistence type="predicted"/>
<dbReference type="Gene3D" id="3.40.140.10">
    <property type="entry name" value="Cytidine Deaminase, domain 2"/>
    <property type="match status" value="1"/>
</dbReference>
<protein>
    <submittedName>
        <fullName evidence="8">DNA repair protein RadC</fullName>
    </submittedName>
</protein>
<dbReference type="Proteomes" id="UP000196082">
    <property type="component" value="Unassembled WGS sequence"/>
</dbReference>
<dbReference type="EMBL" id="NFSB01000072">
    <property type="protein sequence ID" value="OUM33706.1"/>
    <property type="molecule type" value="Genomic_DNA"/>
</dbReference>
<dbReference type="AlphaFoldDB" id="A0A0P7D6A7"/>
<keyword evidence="5" id="KW-0482">Metalloprotease</keyword>
<evidence type="ECO:0000256" key="5">
    <source>
        <dbReference type="ARBA" id="ARBA00023049"/>
    </source>
</evidence>
<dbReference type="GO" id="GO:0008237">
    <property type="term" value="F:metallopeptidase activity"/>
    <property type="evidence" value="ECO:0007669"/>
    <property type="project" value="UniProtKB-KW"/>
</dbReference>
<gene>
    <name evidence="7" type="primary">radC</name>
    <name evidence="8" type="ORF">B8W72_11590</name>
    <name evidence="7" type="ORF">P3W50_08900</name>
</gene>
<dbReference type="Pfam" id="PF04002">
    <property type="entry name" value="RadC"/>
    <property type="match status" value="1"/>
</dbReference>
<dbReference type="EMBL" id="JARJLO010000125">
    <property type="protein sequence ID" value="MDF3870589.1"/>
    <property type="molecule type" value="Genomic_DNA"/>
</dbReference>
<keyword evidence="4" id="KW-0862">Zinc</keyword>
<dbReference type="PANTHER" id="PTHR30471:SF3">
    <property type="entry name" value="UPF0758 PROTEIN YEES-RELATED"/>
    <property type="match status" value="1"/>
</dbReference>
<accession>A0A0P7D6A7</accession>
<evidence type="ECO:0000313" key="9">
    <source>
        <dbReference type="Proteomes" id="UP000196082"/>
    </source>
</evidence>
<dbReference type="PANTHER" id="PTHR30471">
    <property type="entry name" value="DNA REPAIR PROTEIN RADC"/>
    <property type="match status" value="1"/>
</dbReference>
<organism evidence="8 9">
    <name type="scientific">Pseudomonas putida</name>
    <name type="common">Arthrobacter siderocapsulatus</name>
    <dbReference type="NCBI Taxonomy" id="303"/>
    <lineage>
        <taxon>Bacteria</taxon>
        <taxon>Pseudomonadati</taxon>
        <taxon>Pseudomonadota</taxon>
        <taxon>Gammaproteobacteria</taxon>
        <taxon>Pseudomonadales</taxon>
        <taxon>Pseudomonadaceae</taxon>
        <taxon>Pseudomonas</taxon>
    </lineage>
</organism>
<evidence type="ECO:0000256" key="4">
    <source>
        <dbReference type="ARBA" id="ARBA00022833"/>
    </source>
</evidence>
<evidence type="ECO:0000256" key="2">
    <source>
        <dbReference type="ARBA" id="ARBA00022723"/>
    </source>
</evidence>
<keyword evidence="1" id="KW-0645">Protease</keyword>
<dbReference type="PROSITE" id="PS50249">
    <property type="entry name" value="MPN"/>
    <property type="match status" value="1"/>
</dbReference>